<dbReference type="HOGENOM" id="CLU_130307_1_0_11"/>
<name>A0A0B5DD79_9CORY</name>
<gene>
    <name evidence="1" type="ORF">B842_09400</name>
</gene>
<dbReference type="STRING" id="1223515.B842_09400"/>
<dbReference type="KEGG" id="chm:B842_09400"/>
<dbReference type="AlphaFoldDB" id="A0A0B5DD79"/>
<dbReference type="RefSeq" id="WP_040086366.1">
    <property type="nucleotide sequence ID" value="NZ_BCSU01000009.1"/>
</dbReference>
<evidence type="ECO:0000313" key="2">
    <source>
        <dbReference type="Proteomes" id="UP000031524"/>
    </source>
</evidence>
<dbReference type="Proteomes" id="UP000031524">
    <property type="component" value="Chromosome"/>
</dbReference>
<accession>A0A0B5DD79</accession>
<dbReference type="EMBL" id="CP005286">
    <property type="protein sequence ID" value="AJE33729.1"/>
    <property type="molecule type" value="Genomic_DNA"/>
</dbReference>
<sequence>MEIEERPAGPWFWEGNELLDANRNLVAAVRSDVIFFGSERLLVESEPGPIQFRARATTGDGRVFTLAQNGFTVGTLYADCVGRLYELRRTSIWRKERTIIDSSGGMVARVRPLISGRVELHAGPTYDDLPPIDAVFLSWGCVLVDSPVRRPRV</sequence>
<reference evidence="1 2" key="1">
    <citation type="submission" date="2013-04" db="EMBL/GenBank/DDBJ databases">
        <title>Complete genome sequence of Corynebacterium humireducens DSM 45392(T), isolated from a wastewater-fed microbial fuel cell.</title>
        <authorList>
            <person name="Ruckert C."/>
            <person name="Albersmeier A."/>
            <person name="Kalinowski J."/>
        </authorList>
    </citation>
    <scope>NUCLEOTIDE SEQUENCE [LARGE SCALE GENOMIC DNA]</scope>
    <source>
        <strain evidence="2">MFC-5</strain>
    </source>
</reference>
<dbReference type="OrthoDB" id="4420480at2"/>
<protein>
    <submittedName>
        <fullName evidence="1">Uncharacterized protein</fullName>
    </submittedName>
</protein>
<evidence type="ECO:0000313" key="1">
    <source>
        <dbReference type="EMBL" id="AJE33729.1"/>
    </source>
</evidence>
<organism evidence="1 2">
    <name type="scientific">Corynebacterium humireducens NBRC 106098 = DSM 45392</name>
    <dbReference type="NCBI Taxonomy" id="1223515"/>
    <lineage>
        <taxon>Bacteria</taxon>
        <taxon>Bacillati</taxon>
        <taxon>Actinomycetota</taxon>
        <taxon>Actinomycetes</taxon>
        <taxon>Mycobacteriales</taxon>
        <taxon>Corynebacteriaceae</taxon>
        <taxon>Corynebacterium</taxon>
    </lineage>
</organism>
<proteinExistence type="predicted"/>
<keyword evidence="2" id="KW-1185">Reference proteome</keyword>